<evidence type="ECO:0000256" key="1">
    <source>
        <dbReference type="SAM" id="MobiDB-lite"/>
    </source>
</evidence>
<feature type="compositionally biased region" description="Acidic residues" evidence="1">
    <location>
        <begin position="936"/>
        <end position="947"/>
    </location>
</feature>
<feature type="region of interest" description="Disordered" evidence="1">
    <location>
        <begin position="1"/>
        <end position="38"/>
    </location>
</feature>
<dbReference type="EMBL" id="ML170162">
    <property type="protein sequence ID" value="TDL26328.1"/>
    <property type="molecule type" value="Genomic_DNA"/>
</dbReference>
<evidence type="ECO:0000313" key="2">
    <source>
        <dbReference type="EMBL" id="TDL26328.1"/>
    </source>
</evidence>
<feature type="compositionally biased region" description="Acidic residues" evidence="1">
    <location>
        <begin position="914"/>
        <end position="925"/>
    </location>
</feature>
<proteinExistence type="predicted"/>
<dbReference type="STRING" id="50990.A0A4Y7QGK4"/>
<name>A0A4Y7QGK4_9AGAM</name>
<sequence length="947" mass="105409">MKGKRKATSNDSELSSTQPSLKRVRQADSLTSSMANPPQRTPVAGLVASIPFYDAIYLNTNKFEDDSLAYALWMLFETVYKDTTWKGALDDYYLSRDNCSFAIKEKHDLAEECRKSMESKDWESVFAWLEQEKVGRQHTPARDGVGIKSAQFAWEVNFVGNAHEHLLSEMQAAAKRKGLYCTITPIVQSSGMGKSRTVDELAKCVFTIPICLRDPKETGYPLGDEDLWDFFKGRISADEAQRLCIELLRSIMREIAKEVKSKKIIKKLIAGDWYERLKPPNGTPSPVRKKLYKTACKNLDLSGTIESARESLKSEFRTLANLVATKAARPRVIIYIDECHYLSEIDTTRNGKKRNCLDAMLHAIELCGEDGLFGITLSTNSSFRELSPRAEEFKSDRELAAQQTRNARPVPFTSLPFDCWNGTPIVIESKSKFSDVCTLEFAARFGRFLWWTRLTKLETRADMLDELVDFAAQKLTLNGGGKDLSEAAKFAALSARLWLRLNTSLDPVRSLQDKLVESHMSVAYHIPDHKHYMYSGHPSEPILMEGAAHVWNSGKYPDFKPLDTLQNTLTEGFLAKGERGELVGRYICLRAQDICIAKGGPDLIGDKRSYARAVPLLSFLKAMFGPQWENIRLSKARNRTGGKNLETACRGKYVRFTHFAKAGDASALSTAAGWKALARANAWQCFDRQEGVDLGVPVFVGNPEDGLCREAVTWILIQIKNSSYLQAVHFSAESLGIFNDRKSTKRTPYFVLVFQFSVKAPSKTAATRTNTDSSMVNVPTSNSDPPTPPQKIKARRNEDVSETSGTEHPVDKRDPAPKAHPCYWIDVIGCSSKVFNSEIVPDNFNVVKQLLASRDVLDDAKDKKAAILQLKPFFEAGPASYAWAADDEIGVTPGTMGYADEEGETVKAVEAVEGEACSDDDEDETVSAAQGVAGETETDEEDDTVSD</sequence>
<dbReference type="OrthoDB" id="3270019at2759"/>
<feature type="compositionally biased region" description="Polar residues" evidence="1">
    <location>
        <begin position="28"/>
        <end position="38"/>
    </location>
</feature>
<reference evidence="2 3" key="1">
    <citation type="submission" date="2018-06" db="EMBL/GenBank/DDBJ databases">
        <title>A transcriptomic atlas of mushroom development highlights an independent origin of complex multicellularity.</title>
        <authorList>
            <consortium name="DOE Joint Genome Institute"/>
            <person name="Krizsan K."/>
            <person name="Almasi E."/>
            <person name="Merenyi Z."/>
            <person name="Sahu N."/>
            <person name="Viragh M."/>
            <person name="Koszo T."/>
            <person name="Mondo S."/>
            <person name="Kiss B."/>
            <person name="Balint B."/>
            <person name="Kues U."/>
            <person name="Barry K."/>
            <person name="Hegedus J.C."/>
            <person name="Henrissat B."/>
            <person name="Johnson J."/>
            <person name="Lipzen A."/>
            <person name="Ohm R."/>
            <person name="Nagy I."/>
            <person name="Pangilinan J."/>
            <person name="Yan J."/>
            <person name="Xiong Y."/>
            <person name="Grigoriev I.V."/>
            <person name="Hibbett D.S."/>
            <person name="Nagy L.G."/>
        </authorList>
    </citation>
    <scope>NUCLEOTIDE SEQUENCE [LARGE SCALE GENOMIC DNA]</scope>
    <source>
        <strain evidence="2 3">SZMC22713</strain>
    </source>
</reference>
<dbReference type="VEuPathDB" id="FungiDB:BD410DRAFT_826146"/>
<feature type="compositionally biased region" description="Polar residues" evidence="1">
    <location>
        <begin position="9"/>
        <end position="20"/>
    </location>
</feature>
<feature type="region of interest" description="Disordered" evidence="1">
    <location>
        <begin position="765"/>
        <end position="816"/>
    </location>
</feature>
<accession>A0A4Y7QGK4</accession>
<dbReference type="PANTHER" id="PTHR33266:SF1">
    <property type="entry name" value="F-BOX DOMAIN-CONTAINING PROTEIN"/>
    <property type="match status" value="1"/>
</dbReference>
<organism evidence="2 3">
    <name type="scientific">Rickenella mellea</name>
    <dbReference type="NCBI Taxonomy" id="50990"/>
    <lineage>
        <taxon>Eukaryota</taxon>
        <taxon>Fungi</taxon>
        <taxon>Dikarya</taxon>
        <taxon>Basidiomycota</taxon>
        <taxon>Agaricomycotina</taxon>
        <taxon>Agaricomycetes</taxon>
        <taxon>Hymenochaetales</taxon>
        <taxon>Rickenellaceae</taxon>
        <taxon>Rickenella</taxon>
    </lineage>
</organism>
<dbReference type="PANTHER" id="PTHR33266">
    <property type="entry name" value="CHROMOSOME 15, WHOLE GENOME SHOTGUN SEQUENCE"/>
    <property type="match status" value="1"/>
</dbReference>
<dbReference type="AlphaFoldDB" id="A0A4Y7QGK4"/>
<dbReference type="Proteomes" id="UP000294933">
    <property type="component" value="Unassembled WGS sequence"/>
</dbReference>
<evidence type="ECO:0000313" key="3">
    <source>
        <dbReference type="Proteomes" id="UP000294933"/>
    </source>
</evidence>
<protein>
    <submittedName>
        <fullName evidence="2">Uncharacterized protein</fullName>
    </submittedName>
</protein>
<gene>
    <name evidence="2" type="ORF">BD410DRAFT_826146</name>
</gene>
<feature type="region of interest" description="Disordered" evidence="1">
    <location>
        <begin position="914"/>
        <end position="947"/>
    </location>
</feature>
<keyword evidence="3" id="KW-1185">Reference proteome</keyword>
<feature type="compositionally biased region" description="Polar residues" evidence="1">
    <location>
        <begin position="765"/>
        <end position="784"/>
    </location>
</feature>